<feature type="transmembrane region" description="Helical" evidence="16">
    <location>
        <begin position="136"/>
        <end position="156"/>
    </location>
</feature>
<comment type="caution">
    <text evidence="14">Lacks conserved residue(s) required for the propagation of feature annotation.</text>
</comment>
<evidence type="ECO:0000256" key="16">
    <source>
        <dbReference type="SAM" id="Phobius"/>
    </source>
</evidence>
<evidence type="ECO:0000256" key="1">
    <source>
        <dbReference type="ARBA" id="ARBA00004141"/>
    </source>
</evidence>
<feature type="disulfide bond" evidence="14">
    <location>
        <begin position="57"/>
        <end position="90"/>
    </location>
</feature>
<name>A0A9Q8ZA27_CURCL</name>
<keyword evidence="6" id="KW-0336">GPI-anchor</keyword>
<comment type="subcellular location">
    <subcellularLocation>
        <location evidence="2">Membrane</location>
        <topology evidence="2">Lipid-anchor</topology>
        <topology evidence="2">GPI-anchor</topology>
    </subcellularLocation>
    <subcellularLocation>
        <location evidence="1">Membrane</location>
        <topology evidence="1">Multi-pass membrane protein</topology>
    </subcellularLocation>
    <subcellularLocation>
        <location evidence="3">Secreted</location>
    </subcellularLocation>
</comment>
<gene>
    <name evidence="19" type="ORF">yc1106_05204</name>
</gene>
<evidence type="ECO:0000256" key="6">
    <source>
        <dbReference type="ARBA" id="ARBA00022622"/>
    </source>
</evidence>
<feature type="region of interest" description="Disordered" evidence="15">
    <location>
        <begin position="368"/>
        <end position="394"/>
    </location>
</feature>
<feature type="domain" description="CFEM" evidence="18">
    <location>
        <begin position="5"/>
        <end position="117"/>
    </location>
</feature>
<feature type="transmembrane region" description="Helical" evidence="16">
    <location>
        <begin position="176"/>
        <end position="201"/>
    </location>
</feature>
<evidence type="ECO:0000256" key="5">
    <source>
        <dbReference type="ARBA" id="ARBA00022525"/>
    </source>
</evidence>
<feature type="region of interest" description="Disordered" evidence="15">
    <location>
        <begin position="445"/>
        <end position="472"/>
    </location>
</feature>
<evidence type="ECO:0000256" key="12">
    <source>
        <dbReference type="ARBA" id="ARBA00023288"/>
    </source>
</evidence>
<evidence type="ECO:0000256" key="9">
    <source>
        <dbReference type="ARBA" id="ARBA00022989"/>
    </source>
</evidence>
<proteinExistence type="inferred from homology"/>
<dbReference type="PANTHER" id="PTHR33048:SF160">
    <property type="entry name" value="SAT4 FAMILY MEMBRANE PROTEIN"/>
    <property type="match status" value="1"/>
</dbReference>
<keyword evidence="8 17" id="KW-0732">Signal</keyword>
<dbReference type="SMART" id="SM00747">
    <property type="entry name" value="CFEM"/>
    <property type="match status" value="1"/>
</dbReference>
<feature type="chain" id="PRO_5040465880" description="CFEM domain-containing protein" evidence="17">
    <location>
        <begin position="20"/>
        <end position="472"/>
    </location>
</feature>
<evidence type="ECO:0000256" key="8">
    <source>
        <dbReference type="ARBA" id="ARBA00022729"/>
    </source>
</evidence>
<organism evidence="19 20">
    <name type="scientific">Curvularia clavata</name>
    <dbReference type="NCBI Taxonomy" id="95742"/>
    <lineage>
        <taxon>Eukaryota</taxon>
        <taxon>Fungi</taxon>
        <taxon>Dikarya</taxon>
        <taxon>Ascomycota</taxon>
        <taxon>Pezizomycotina</taxon>
        <taxon>Dothideomycetes</taxon>
        <taxon>Pleosporomycetidae</taxon>
        <taxon>Pleosporales</taxon>
        <taxon>Pleosporineae</taxon>
        <taxon>Pleosporaceae</taxon>
        <taxon>Curvularia</taxon>
    </lineage>
</organism>
<keyword evidence="20" id="KW-1185">Reference proteome</keyword>
<dbReference type="InterPro" id="IPR049326">
    <property type="entry name" value="Rhodopsin_dom_fungi"/>
</dbReference>
<keyword evidence="11 14" id="KW-1015">Disulfide bond</keyword>
<evidence type="ECO:0000256" key="14">
    <source>
        <dbReference type="PROSITE-ProRule" id="PRU01356"/>
    </source>
</evidence>
<evidence type="ECO:0000256" key="13">
    <source>
        <dbReference type="ARBA" id="ARBA00038359"/>
    </source>
</evidence>
<evidence type="ECO:0000256" key="3">
    <source>
        <dbReference type="ARBA" id="ARBA00004613"/>
    </source>
</evidence>
<feature type="compositionally biased region" description="Low complexity" evidence="15">
    <location>
        <begin position="370"/>
        <end position="387"/>
    </location>
</feature>
<keyword evidence="12" id="KW-0449">Lipoprotein</keyword>
<evidence type="ECO:0000259" key="18">
    <source>
        <dbReference type="PROSITE" id="PS52012"/>
    </source>
</evidence>
<keyword evidence="10 16" id="KW-0472">Membrane</keyword>
<evidence type="ECO:0000256" key="15">
    <source>
        <dbReference type="SAM" id="MobiDB-lite"/>
    </source>
</evidence>
<dbReference type="InterPro" id="IPR008427">
    <property type="entry name" value="Extracellular_membr_CFEM_dom"/>
</dbReference>
<comment type="similarity">
    <text evidence="4">Belongs to the RBT5 family.</text>
</comment>
<reference evidence="19" key="1">
    <citation type="submission" date="2021-12" db="EMBL/GenBank/DDBJ databases">
        <title>Curvularia clavata genome.</title>
        <authorList>
            <person name="Cao Y."/>
        </authorList>
    </citation>
    <scope>NUCLEOTIDE SEQUENCE</scope>
    <source>
        <strain evidence="19">Yc1106</strain>
    </source>
</reference>
<feature type="transmembrane region" description="Helical" evidence="16">
    <location>
        <begin position="213"/>
        <end position="234"/>
    </location>
</feature>
<dbReference type="InterPro" id="IPR052337">
    <property type="entry name" value="SAT4-like"/>
</dbReference>
<dbReference type="GO" id="GO:0005576">
    <property type="term" value="C:extracellular region"/>
    <property type="evidence" value="ECO:0007669"/>
    <property type="project" value="UniProtKB-SubCell"/>
</dbReference>
<feature type="transmembrane region" description="Helical" evidence="16">
    <location>
        <begin position="101"/>
        <end position="124"/>
    </location>
</feature>
<evidence type="ECO:0000313" key="19">
    <source>
        <dbReference type="EMBL" id="USP77930.1"/>
    </source>
</evidence>
<keyword evidence="6" id="KW-0325">Glycoprotein</keyword>
<dbReference type="Pfam" id="PF20684">
    <property type="entry name" value="Fung_rhodopsin"/>
    <property type="match status" value="1"/>
</dbReference>
<dbReference type="Proteomes" id="UP001056012">
    <property type="component" value="Chromosome 3"/>
</dbReference>
<dbReference type="OrthoDB" id="5378633at2759"/>
<dbReference type="EMBL" id="CP089276">
    <property type="protein sequence ID" value="USP77930.1"/>
    <property type="molecule type" value="Genomic_DNA"/>
</dbReference>
<feature type="compositionally biased region" description="Polar residues" evidence="15">
    <location>
        <begin position="445"/>
        <end position="457"/>
    </location>
</feature>
<evidence type="ECO:0000256" key="7">
    <source>
        <dbReference type="ARBA" id="ARBA00022692"/>
    </source>
</evidence>
<dbReference type="PROSITE" id="PS52012">
    <property type="entry name" value="CFEM"/>
    <property type="match status" value="1"/>
</dbReference>
<protein>
    <recommendedName>
        <fullName evidence="18">CFEM domain-containing protein</fullName>
    </recommendedName>
</protein>
<dbReference type="VEuPathDB" id="FungiDB:yc1106_05204"/>
<keyword evidence="7 16" id="KW-0812">Transmembrane</keyword>
<evidence type="ECO:0000313" key="20">
    <source>
        <dbReference type="Proteomes" id="UP001056012"/>
    </source>
</evidence>
<dbReference type="PANTHER" id="PTHR33048">
    <property type="entry name" value="PTH11-LIKE INTEGRAL MEMBRANE PROTEIN (AFU_ORTHOLOGUE AFUA_5G11245)"/>
    <property type="match status" value="1"/>
</dbReference>
<comment type="similarity">
    <text evidence="13">Belongs to the SAT4 family.</text>
</comment>
<accession>A0A9Q8ZA27</accession>
<dbReference type="AlphaFoldDB" id="A0A9Q8ZA27"/>
<evidence type="ECO:0000256" key="4">
    <source>
        <dbReference type="ARBA" id="ARBA00010031"/>
    </source>
</evidence>
<dbReference type="GO" id="GO:0098552">
    <property type="term" value="C:side of membrane"/>
    <property type="evidence" value="ECO:0007669"/>
    <property type="project" value="UniProtKB-KW"/>
</dbReference>
<evidence type="ECO:0000256" key="11">
    <source>
        <dbReference type="ARBA" id="ARBA00023157"/>
    </source>
</evidence>
<keyword evidence="9 16" id="KW-1133">Transmembrane helix</keyword>
<dbReference type="Pfam" id="PF05730">
    <property type="entry name" value="CFEM"/>
    <property type="match status" value="1"/>
</dbReference>
<evidence type="ECO:0000256" key="17">
    <source>
        <dbReference type="SAM" id="SignalP"/>
    </source>
</evidence>
<feature type="signal peptide" evidence="17">
    <location>
        <begin position="1"/>
        <end position="19"/>
    </location>
</feature>
<feature type="transmembrane region" description="Helical" evidence="16">
    <location>
        <begin position="299"/>
        <end position="321"/>
    </location>
</feature>
<evidence type="ECO:0000256" key="10">
    <source>
        <dbReference type="ARBA" id="ARBA00023136"/>
    </source>
</evidence>
<evidence type="ECO:0000256" key="2">
    <source>
        <dbReference type="ARBA" id="ARBA00004589"/>
    </source>
</evidence>
<feature type="transmembrane region" description="Helical" evidence="16">
    <location>
        <begin position="259"/>
        <end position="278"/>
    </location>
</feature>
<sequence>MKFGSVLVWLAAFTAGVQAQGGLAALAEHMPKCSLACFMEAIPTSSCATDLTSECLCTNTALNLAVAACAQKNCTVYELLQTKNVSNKGCGVPDRYSGDKFIIGGIVGCAIAVISFVLRMAASIGRNGRQVSWDDATMLIVLGLAIPPTIFIRNLIDNGLGRDIWTLKDYQISNVLRYYFYGEVFYVTALGISKISILFFYLRVFPDKQFKTITYTVMGISAAYTIAFFFATLFQCSPISMAWNQWDKLHKGTCNDIHLQGWIAAAINILLDAIVMILPMKHLAGLNMSIKKKIMVMSMFGVGIFVIVVSAVRLYSLIHFANTENITWNYVDAGLWSLIEIDVSIVCGCMPAHRFLIGKLWPKMKTSVRSSKNNSSKGTTNTTSSSTPGKIGRVSIKGINRDDSFIPLSDIDTNSDRAHLTKAAEPHSGKESSTWVTQTNEVDVDHSNASLGGQNNDRPQDWNWPMTGKEHV</sequence>
<keyword evidence="5" id="KW-0964">Secreted</keyword>